<dbReference type="RefSeq" id="WP_125091300.1">
    <property type="nucleotide sequence ID" value="NZ_RSAA01000015.1"/>
</dbReference>
<feature type="domain" description="Oxidoreductase molybdopterin-binding" evidence="1">
    <location>
        <begin position="33"/>
        <end position="165"/>
    </location>
</feature>
<dbReference type="InterPro" id="IPR036374">
    <property type="entry name" value="OxRdtase_Mopterin-bd_sf"/>
</dbReference>
<gene>
    <name evidence="2" type="ORF">EIL87_15770</name>
</gene>
<name>A0A3R8QM82_9PSEU</name>
<keyword evidence="3" id="KW-1185">Reference proteome</keyword>
<dbReference type="SUPFAM" id="SSF56524">
    <property type="entry name" value="Oxidoreductase molybdopterin-binding domain"/>
    <property type="match status" value="1"/>
</dbReference>
<reference evidence="2 3" key="1">
    <citation type="submission" date="2018-11" db="EMBL/GenBank/DDBJ databases">
        <title>Saccharopolyspora rhizosphaerae sp. nov., an actinomycete isolated from rhizosphere soil in Thailand.</title>
        <authorList>
            <person name="Intra B."/>
            <person name="Euanorasetr J."/>
            <person name="Take A."/>
            <person name="Inahashi Y."/>
            <person name="Mori M."/>
            <person name="Panbangred W."/>
            <person name="Matsumoto A."/>
        </authorList>
    </citation>
    <scope>NUCLEOTIDE SEQUENCE [LARGE SCALE GENOMIC DNA]</scope>
    <source>
        <strain evidence="2 3">H219</strain>
    </source>
</reference>
<dbReference type="PANTHER" id="PTHR43032:SF4">
    <property type="entry name" value="OXIDOREDUCTASE MOLYBDOPTERIN-BINDING DOMAIN-CONTAINING PROTEIN"/>
    <property type="match status" value="1"/>
</dbReference>
<dbReference type="Pfam" id="PF00174">
    <property type="entry name" value="Oxidored_molyb"/>
    <property type="match status" value="1"/>
</dbReference>
<sequence length="216" mass="24224">MRDLPPGQRRAELERFGLPEFAGRVGVVPERPVLTVQGAVRYPAQFDLAELLGGLPELEQCSDLHCVTTWSALDLRWSGVRFRDLAAGIAEEVRPHPRARWLVATGLDGFRSCSSLDDVLAEKVLAATRLNGVPLGPEHGGPLRLVSPDQYGYKSVKHLVALEYRLTYESGSAGFREHPRARVAREERSRYLPGPVWRRVWAAALPLARRPYRARR</sequence>
<evidence type="ECO:0000313" key="2">
    <source>
        <dbReference type="EMBL" id="RRO15502.1"/>
    </source>
</evidence>
<evidence type="ECO:0000313" key="3">
    <source>
        <dbReference type="Proteomes" id="UP000274515"/>
    </source>
</evidence>
<dbReference type="PANTHER" id="PTHR43032">
    <property type="entry name" value="PROTEIN-METHIONINE-SULFOXIDE REDUCTASE"/>
    <property type="match status" value="1"/>
</dbReference>
<dbReference type="AlphaFoldDB" id="A0A3R8QM82"/>
<protein>
    <submittedName>
        <fullName evidence="2">Molybdopterin-binding oxidoreductase</fullName>
    </submittedName>
</protein>
<comment type="caution">
    <text evidence="2">The sequence shown here is derived from an EMBL/GenBank/DDBJ whole genome shotgun (WGS) entry which is preliminary data.</text>
</comment>
<dbReference type="Gene3D" id="3.90.420.10">
    <property type="entry name" value="Oxidoreductase, molybdopterin-binding domain"/>
    <property type="match status" value="1"/>
</dbReference>
<dbReference type="Proteomes" id="UP000274515">
    <property type="component" value="Unassembled WGS sequence"/>
</dbReference>
<accession>A0A3R8QM82</accession>
<proteinExistence type="predicted"/>
<dbReference type="InterPro" id="IPR000572">
    <property type="entry name" value="OxRdtase_Mopterin-bd_dom"/>
</dbReference>
<dbReference type="EMBL" id="RSAA01000015">
    <property type="protein sequence ID" value="RRO15502.1"/>
    <property type="molecule type" value="Genomic_DNA"/>
</dbReference>
<organism evidence="2 3">
    <name type="scientific">Saccharopolyspora rhizosphaerae</name>
    <dbReference type="NCBI Taxonomy" id="2492662"/>
    <lineage>
        <taxon>Bacteria</taxon>
        <taxon>Bacillati</taxon>
        <taxon>Actinomycetota</taxon>
        <taxon>Actinomycetes</taxon>
        <taxon>Pseudonocardiales</taxon>
        <taxon>Pseudonocardiaceae</taxon>
        <taxon>Saccharopolyspora</taxon>
    </lineage>
</organism>
<evidence type="ECO:0000259" key="1">
    <source>
        <dbReference type="Pfam" id="PF00174"/>
    </source>
</evidence>
<dbReference type="OrthoDB" id="9795587at2"/>